<dbReference type="AlphaFoldDB" id="A0A418VEF5"/>
<organism evidence="1 2">
    <name type="scientific">Deinococcus cavernae</name>
    <dbReference type="NCBI Taxonomy" id="2320857"/>
    <lineage>
        <taxon>Bacteria</taxon>
        <taxon>Thermotogati</taxon>
        <taxon>Deinococcota</taxon>
        <taxon>Deinococci</taxon>
        <taxon>Deinococcales</taxon>
        <taxon>Deinococcaceae</taxon>
        <taxon>Deinococcus</taxon>
    </lineage>
</organism>
<keyword evidence="2" id="KW-1185">Reference proteome</keyword>
<dbReference type="OrthoDB" id="10004369at2"/>
<comment type="caution">
    <text evidence="1">The sequence shown here is derived from an EMBL/GenBank/DDBJ whole genome shotgun (WGS) entry which is preliminary data.</text>
</comment>
<protein>
    <submittedName>
        <fullName evidence="1">Uncharacterized protein</fullName>
    </submittedName>
</protein>
<dbReference type="RefSeq" id="WP_119761364.1">
    <property type="nucleotide sequence ID" value="NZ_QYUJ01000010.1"/>
</dbReference>
<name>A0A418VEF5_9DEIO</name>
<reference evidence="1 2" key="1">
    <citation type="submission" date="2018-09" db="EMBL/GenBank/DDBJ databases">
        <authorList>
            <person name="Zhu H."/>
        </authorList>
    </citation>
    <scope>NUCLEOTIDE SEQUENCE [LARGE SCALE GENOMIC DNA]</scope>
    <source>
        <strain evidence="1 2">K2S05-167</strain>
    </source>
</reference>
<evidence type="ECO:0000313" key="1">
    <source>
        <dbReference type="EMBL" id="RJF74443.1"/>
    </source>
</evidence>
<proteinExistence type="predicted"/>
<sequence length="182" mass="20305">MPTASEIARGVGTLPPLALGPLIRRINAANGWGLDFQFGDVPRYLALIHSEIVEAFNDLHRLEAFQRELGDVIVRALDLQQLVQQGTSEVADTANVLATMGADYTPEQYLLYLHGMTAATLENYRKVEVEQVARMVIMYDLLNLAQETDYFIRSQGGHTQNILYDILVKNSGRGHRHGGRRA</sequence>
<accession>A0A418VEF5</accession>
<dbReference type="Proteomes" id="UP000286287">
    <property type="component" value="Unassembled WGS sequence"/>
</dbReference>
<evidence type="ECO:0000313" key="2">
    <source>
        <dbReference type="Proteomes" id="UP000286287"/>
    </source>
</evidence>
<dbReference type="EMBL" id="QYUJ01000010">
    <property type="protein sequence ID" value="RJF74443.1"/>
    <property type="molecule type" value="Genomic_DNA"/>
</dbReference>
<gene>
    <name evidence="1" type="ORF">D3875_03970</name>
</gene>